<evidence type="ECO:0000313" key="2">
    <source>
        <dbReference type="Proteomes" id="UP001153555"/>
    </source>
</evidence>
<gene>
    <name evidence="1" type="ORF">SHERM_27978</name>
</gene>
<evidence type="ECO:0000313" key="1">
    <source>
        <dbReference type="EMBL" id="CAA0832704.1"/>
    </source>
</evidence>
<proteinExistence type="predicted"/>
<name>A0A9N7NL26_STRHE</name>
<dbReference type="EMBL" id="CACSLK010027837">
    <property type="protein sequence ID" value="CAA0832704.1"/>
    <property type="molecule type" value="Genomic_DNA"/>
</dbReference>
<keyword evidence="2" id="KW-1185">Reference proteome</keyword>
<dbReference type="AlphaFoldDB" id="A0A9N7NL26"/>
<feature type="non-terminal residue" evidence="1">
    <location>
        <position position="1"/>
    </location>
</feature>
<comment type="caution">
    <text evidence="1">The sequence shown here is derived from an EMBL/GenBank/DDBJ whole genome shotgun (WGS) entry which is preliminary data.</text>
</comment>
<organism evidence="1 2">
    <name type="scientific">Striga hermonthica</name>
    <name type="common">Purple witchweed</name>
    <name type="synonym">Buchnera hermonthica</name>
    <dbReference type="NCBI Taxonomy" id="68872"/>
    <lineage>
        <taxon>Eukaryota</taxon>
        <taxon>Viridiplantae</taxon>
        <taxon>Streptophyta</taxon>
        <taxon>Embryophyta</taxon>
        <taxon>Tracheophyta</taxon>
        <taxon>Spermatophyta</taxon>
        <taxon>Magnoliopsida</taxon>
        <taxon>eudicotyledons</taxon>
        <taxon>Gunneridae</taxon>
        <taxon>Pentapetalae</taxon>
        <taxon>asterids</taxon>
        <taxon>lamiids</taxon>
        <taxon>Lamiales</taxon>
        <taxon>Orobanchaceae</taxon>
        <taxon>Buchnereae</taxon>
        <taxon>Striga</taxon>
    </lineage>
</organism>
<feature type="non-terminal residue" evidence="1">
    <location>
        <position position="68"/>
    </location>
</feature>
<reference evidence="1" key="1">
    <citation type="submission" date="2019-12" db="EMBL/GenBank/DDBJ databases">
        <authorList>
            <person name="Scholes J."/>
        </authorList>
    </citation>
    <scope>NUCLEOTIDE SEQUENCE</scope>
</reference>
<dbReference type="OrthoDB" id="927535at2759"/>
<accession>A0A9N7NL26</accession>
<dbReference type="Proteomes" id="UP001153555">
    <property type="component" value="Unassembled WGS sequence"/>
</dbReference>
<protein>
    <submittedName>
        <fullName evidence="1">Uncharacterized protein</fullName>
    </submittedName>
</protein>
<sequence>EDEENVIPLYVPDDISFLELEDAVMKLIKFNSTSHVMEMLSLNPRMTKFPVPPVKIYCDVNVKWYLSV</sequence>